<name>A0A430G2C7_9SPHN</name>
<reference evidence="2 3" key="1">
    <citation type="submission" date="2018-07" db="EMBL/GenBank/DDBJ databases">
        <title>Genomic and Epidemiologic Investigation of an Indolent Hospital Outbreak.</title>
        <authorList>
            <person name="Johnson R.C."/>
            <person name="Deming C."/>
            <person name="Conlan S."/>
            <person name="Zellmer C.J."/>
            <person name="Michelin A.V."/>
            <person name="Lee-Lin S."/>
            <person name="Thomas P.J."/>
            <person name="Park M."/>
            <person name="Weingarten R.A."/>
            <person name="Less J."/>
            <person name="Dekker J.P."/>
            <person name="Frank K.M."/>
            <person name="Musser K.A."/>
            <person name="Mcquiston J.R."/>
            <person name="Henderson D.K."/>
            <person name="Lau A.F."/>
            <person name="Palmore T.N."/>
            <person name="Segre J.A."/>
        </authorList>
    </citation>
    <scope>NUCLEOTIDE SEQUENCE [LARGE SCALE GENOMIC DNA]</scope>
    <source>
        <strain evidence="2 3">SK-CDC1_0717</strain>
    </source>
</reference>
<protein>
    <submittedName>
        <fullName evidence="2">Uncharacterized protein</fullName>
    </submittedName>
</protein>
<dbReference type="EMBL" id="QQYZ01000011">
    <property type="protein sequence ID" value="RSY83119.1"/>
    <property type="molecule type" value="Genomic_DNA"/>
</dbReference>
<evidence type="ECO:0000313" key="2">
    <source>
        <dbReference type="EMBL" id="RSY83119.1"/>
    </source>
</evidence>
<proteinExistence type="predicted"/>
<accession>A0A430G2C7</accession>
<evidence type="ECO:0000256" key="1">
    <source>
        <dbReference type="SAM" id="MobiDB-lite"/>
    </source>
</evidence>
<feature type="region of interest" description="Disordered" evidence="1">
    <location>
        <begin position="53"/>
        <end position="112"/>
    </location>
</feature>
<evidence type="ECO:0000313" key="3">
    <source>
        <dbReference type="Proteomes" id="UP000287746"/>
    </source>
</evidence>
<feature type="compositionally biased region" description="Basic and acidic residues" evidence="1">
    <location>
        <begin position="53"/>
        <end position="69"/>
    </location>
</feature>
<organism evidence="2 3">
    <name type="scientific">Sphingomonas koreensis</name>
    <dbReference type="NCBI Taxonomy" id="93064"/>
    <lineage>
        <taxon>Bacteria</taxon>
        <taxon>Pseudomonadati</taxon>
        <taxon>Pseudomonadota</taxon>
        <taxon>Alphaproteobacteria</taxon>
        <taxon>Sphingomonadales</taxon>
        <taxon>Sphingomonadaceae</taxon>
        <taxon>Sphingomonas</taxon>
    </lineage>
</organism>
<sequence length="149" mass="15933">MTTMILDRKRFINGRLAQEGEEIDLDEEGGFMPAGSTPVDQMSIERLETILKRRKKEADASGDKVETKAPKPTAVKAPKPAASKAPARGGKAKASEKPTAPPAGGDDLTLEGKTIEQLREIAGREDVEIGDDADVPAIIEAINAKRDDV</sequence>
<dbReference type="RefSeq" id="WP_126004692.1">
    <property type="nucleotide sequence ID" value="NZ_QQYZ01000011.1"/>
</dbReference>
<feature type="compositionally biased region" description="Low complexity" evidence="1">
    <location>
        <begin position="70"/>
        <end position="89"/>
    </location>
</feature>
<comment type="caution">
    <text evidence="2">The sequence shown here is derived from an EMBL/GenBank/DDBJ whole genome shotgun (WGS) entry which is preliminary data.</text>
</comment>
<dbReference type="Proteomes" id="UP000287746">
    <property type="component" value="Unassembled WGS sequence"/>
</dbReference>
<gene>
    <name evidence="2" type="ORF">DAH66_12685</name>
</gene>
<dbReference type="AlphaFoldDB" id="A0A430G2C7"/>